<dbReference type="HAMAP" id="MF_01885">
    <property type="entry name" value="tRNA_methyltr_TrmL"/>
    <property type="match status" value="1"/>
</dbReference>
<dbReference type="GO" id="GO:0005737">
    <property type="term" value="C:cytoplasm"/>
    <property type="evidence" value="ECO:0007669"/>
    <property type="project" value="UniProtKB-SubCell"/>
</dbReference>
<dbReference type="InterPro" id="IPR016914">
    <property type="entry name" value="TrmL"/>
</dbReference>
<name>A0A128EKY9_9BACT</name>
<dbReference type="InterPro" id="IPR029026">
    <property type="entry name" value="tRNA_m1G_MTases_N"/>
</dbReference>
<evidence type="ECO:0000256" key="4">
    <source>
        <dbReference type="ARBA" id="ARBA00022691"/>
    </source>
</evidence>
<dbReference type="GO" id="GO:0002130">
    <property type="term" value="P:wobble position ribose methylation"/>
    <property type="evidence" value="ECO:0007669"/>
    <property type="project" value="TreeGrafter"/>
</dbReference>
<keyword evidence="2 6" id="KW-0489">Methyltransferase</keyword>
<feature type="binding site" evidence="6 7">
    <location>
        <position position="102"/>
    </location>
    <ligand>
        <name>S-adenosyl-L-methionine</name>
        <dbReference type="ChEBI" id="CHEBI:59789"/>
    </ligand>
</feature>
<evidence type="ECO:0000256" key="6">
    <source>
        <dbReference type="HAMAP-Rule" id="MF_01885"/>
    </source>
</evidence>
<gene>
    <name evidence="9" type="primary">trmL</name>
    <name evidence="9" type="ORF">ERS672216_01655</name>
</gene>
<dbReference type="SUPFAM" id="SSF75217">
    <property type="entry name" value="alpha/beta knot"/>
    <property type="match status" value="1"/>
</dbReference>
<evidence type="ECO:0000259" key="8">
    <source>
        <dbReference type="Pfam" id="PF00588"/>
    </source>
</evidence>
<dbReference type="EMBL" id="FIZP01000012">
    <property type="protein sequence ID" value="CZE48913.1"/>
    <property type="molecule type" value="Genomic_DNA"/>
</dbReference>
<accession>A0A128EKY9</accession>
<sequence length="157" mass="17794">MFNIVLVSPQIPQNTGAIGRLCVNGNLNLHIIKPTIFSLDEKAVRRAGLDYWHKLNPKIWESLDEFLEANSNKFDRFFFATTKSKTPYFEAKFLPGDYLFFGGESTGLPMELMKKKWENAITIPMGKDGRSLNLAISVGIVAYEAIRQNFLNFEGVV</sequence>
<keyword evidence="4 6" id="KW-0949">S-adenosyl-L-methionine</keyword>
<dbReference type="EC" id="2.1.1.207" evidence="6"/>
<dbReference type="OrthoDB" id="9789043at2"/>
<dbReference type="GO" id="GO:0003723">
    <property type="term" value="F:RNA binding"/>
    <property type="evidence" value="ECO:0007669"/>
    <property type="project" value="InterPro"/>
</dbReference>
<dbReference type="PANTHER" id="PTHR42971:SF1">
    <property type="entry name" value="TRNA (CYTIDINE(34)-2'-O)-METHYLTRANSFERASE"/>
    <property type="match status" value="1"/>
</dbReference>
<proteinExistence type="inferred from homology"/>
<dbReference type="InterPro" id="IPR029028">
    <property type="entry name" value="Alpha/beta_knot_MTases"/>
</dbReference>
<evidence type="ECO:0000256" key="7">
    <source>
        <dbReference type="PIRSR" id="PIRSR029256-1"/>
    </source>
</evidence>
<organism evidence="9 10">
    <name type="scientific">Campylobacter geochelonis</name>
    <dbReference type="NCBI Taxonomy" id="1780362"/>
    <lineage>
        <taxon>Bacteria</taxon>
        <taxon>Pseudomonadati</taxon>
        <taxon>Campylobacterota</taxon>
        <taxon>Epsilonproteobacteria</taxon>
        <taxon>Campylobacterales</taxon>
        <taxon>Campylobacteraceae</taxon>
        <taxon>Campylobacter</taxon>
    </lineage>
</organism>
<comment type="caution">
    <text evidence="6">Lacks conserved residue(s) required for the propagation of feature annotation.</text>
</comment>
<dbReference type="CDD" id="cd18094">
    <property type="entry name" value="SpoU-like_TrmL"/>
    <property type="match status" value="1"/>
</dbReference>
<dbReference type="PIRSF" id="PIRSF029256">
    <property type="entry name" value="SpoU_TrmH_prd"/>
    <property type="match status" value="1"/>
</dbReference>
<reference evidence="9 10" key="1">
    <citation type="submission" date="2016-02" db="EMBL/GenBank/DDBJ databases">
        <authorList>
            <consortium name="Pathogen Informatics"/>
        </authorList>
    </citation>
    <scope>NUCLEOTIDE SEQUENCE [LARGE SCALE GENOMIC DNA]</scope>
    <source>
        <strain evidence="9 10">RC20</strain>
    </source>
</reference>
<evidence type="ECO:0000256" key="5">
    <source>
        <dbReference type="ARBA" id="ARBA00022694"/>
    </source>
</evidence>
<dbReference type="Pfam" id="PF00588">
    <property type="entry name" value="SpoU_methylase"/>
    <property type="match status" value="1"/>
</dbReference>
<evidence type="ECO:0000256" key="1">
    <source>
        <dbReference type="ARBA" id="ARBA00022490"/>
    </source>
</evidence>
<dbReference type="GO" id="GO:0141098">
    <property type="term" value="F:tRNA (cytidine(34)-2'-O)-methyltransferase activity"/>
    <property type="evidence" value="ECO:0007669"/>
    <property type="project" value="RHEA"/>
</dbReference>
<dbReference type="Proteomes" id="UP000069632">
    <property type="component" value="Unassembled WGS sequence"/>
</dbReference>
<protein>
    <recommendedName>
        <fullName evidence="6">Putative tRNA (cytidine(34)-2'-O)-methyltransferase</fullName>
        <ecNumber evidence="6">2.1.1.207</ecNumber>
    </recommendedName>
    <alternativeName>
        <fullName evidence="6">tRNA (cytidine/uridine-2'-O-)-methyltransferase</fullName>
    </alternativeName>
</protein>
<dbReference type="AlphaFoldDB" id="A0A128EKY9"/>
<evidence type="ECO:0000313" key="9">
    <source>
        <dbReference type="EMBL" id="CZE48913.1"/>
    </source>
</evidence>
<dbReference type="Gene3D" id="3.40.1280.10">
    <property type="match status" value="1"/>
</dbReference>
<dbReference type="PANTHER" id="PTHR42971">
    <property type="entry name" value="TRNA (CYTIDINE(34)-2'-O)-METHYLTRANSFERASE"/>
    <property type="match status" value="1"/>
</dbReference>
<dbReference type="RefSeq" id="WP_075540485.1">
    <property type="nucleotide sequence ID" value="NZ_CP053844.1"/>
</dbReference>
<comment type="similarity">
    <text evidence="6">Belongs to the class IV-like SAM-binding methyltransferase superfamily. RNA methyltransferase TrmH family. TrmL subfamily.</text>
</comment>
<evidence type="ECO:0000313" key="10">
    <source>
        <dbReference type="Proteomes" id="UP000069632"/>
    </source>
</evidence>
<keyword evidence="1 6" id="KW-0963">Cytoplasm</keyword>
<evidence type="ECO:0000256" key="3">
    <source>
        <dbReference type="ARBA" id="ARBA00022679"/>
    </source>
</evidence>
<evidence type="ECO:0000256" key="2">
    <source>
        <dbReference type="ARBA" id="ARBA00022603"/>
    </source>
</evidence>
<comment type="function">
    <text evidence="6">Could methylate the ribose at the nucleotide 34 wobble position in tRNA.</text>
</comment>
<feature type="binding site" evidence="6 7">
    <location>
        <position position="123"/>
    </location>
    <ligand>
        <name>S-adenosyl-L-methionine</name>
        <dbReference type="ChEBI" id="CHEBI:59789"/>
    </ligand>
</feature>
<keyword evidence="3 6" id="KW-0808">Transferase</keyword>
<feature type="binding site" evidence="6 7">
    <location>
        <position position="131"/>
    </location>
    <ligand>
        <name>S-adenosyl-L-methionine</name>
        <dbReference type="ChEBI" id="CHEBI:59789"/>
    </ligand>
</feature>
<feature type="domain" description="tRNA/rRNA methyltransferase SpoU type" evidence="8">
    <location>
        <begin position="2"/>
        <end position="143"/>
    </location>
</feature>
<keyword evidence="10" id="KW-1185">Reference proteome</keyword>
<dbReference type="InterPro" id="IPR001537">
    <property type="entry name" value="SpoU_MeTrfase"/>
</dbReference>
<keyword evidence="5 6" id="KW-0819">tRNA processing</keyword>
<comment type="subcellular location">
    <subcellularLocation>
        <location evidence="6">Cytoplasm</location>
    </subcellularLocation>
</comment>
<dbReference type="GO" id="GO:0141102">
    <property type="term" value="F:tRNA (5-carboxymethylaminomethyluridine(34)-2'-O)-methyltransferase activity"/>
    <property type="evidence" value="ECO:0007669"/>
    <property type="project" value="RHEA"/>
</dbReference>
<comment type="catalytic activity">
    <reaction evidence="6">
        <text>cytidine(34) in tRNA + S-adenosyl-L-methionine = 2'-O-methylcytidine(34) in tRNA + S-adenosyl-L-homocysteine + H(+)</text>
        <dbReference type="Rhea" id="RHEA:43084"/>
        <dbReference type="Rhea" id="RHEA-COMP:10331"/>
        <dbReference type="Rhea" id="RHEA-COMP:10332"/>
        <dbReference type="ChEBI" id="CHEBI:15378"/>
        <dbReference type="ChEBI" id="CHEBI:57856"/>
        <dbReference type="ChEBI" id="CHEBI:59789"/>
        <dbReference type="ChEBI" id="CHEBI:74495"/>
        <dbReference type="ChEBI" id="CHEBI:82748"/>
        <dbReference type="EC" id="2.1.1.207"/>
    </reaction>
</comment>
<comment type="catalytic activity">
    <reaction evidence="6">
        <text>5-carboxymethylaminomethyluridine(34) in tRNA(Leu) + S-adenosyl-L-methionine = 5-carboxymethylaminomethyl-2'-O-methyluridine(34) in tRNA(Leu) + S-adenosyl-L-homocysteine + H(+)</text>
        <dbReference type="Rhea" id="RHEA:43088"/>
        <dbReference type="Rhea" id="RHEA-COMP:10333"/>
        <dbReference type="Rhea" id="RHEA-COMP:10334"/>
        <dbReference type="ChEBI" id="CHEBI:15378"/>
        <dbReference type="ChEBI" id="CHEBI:57856"/>
        <dbReference type="ChEBI" id="CHEBI:59789"/>
        <dbReference type="ChEBI" id="CHEBI:74508"/>
        <dbReference type="ChEBI" id="CHEBI:74511"/>
        <dbReference type="EC" id="2.1.1.207"/>
    </reaction>
</comment>